<dbReference type="AlphaFoldDB" id="A0A6J7DR07"/>
<reference evidence="13" key="1">
    <citation type="submission" date="2020-05" db="EMBL/GenBank/DDBJ databases">
        <authorList>
            <person name="Chiriac C."/>
            <person name="Salcher M."/>
            <person name="Ghai R."/>
            <person name="Kavagutti S V."/>
        </authorList>
    </citation>
    <scope>NUCLEOTIDE SEQUENCE</scope>
</reference>
<dbReference type="CDD" id="cd00812">
    <property type="entry name" value="LeuRS_core"/>
    <property type="match status" value="1"/>
</dbReference>
<name>A0A6J7DR07_9ZZZZ</name>
<evidence type="ECO:0000259" key="10">
    <source>
        <dbReference type="Pfam" id="PF08264"/>
    </source>
</evidence>
<sequence>MVRPFDVVELESKWQQRWRESGLYEVDNDDPRERFYVLCMYPYPSGAAHQGHVRNYTFGDLVVRYQTMLGKAVLSPFGFDSFGLPAENAAIKAGSHPRIFTDQRIEELKSSVQKLGAVYDWRREVHSHDPDYIRNSQLIFLKFFEAGLAYRANAPVNWCPGCATVLANEQVNGDGTCDRSGDLVERKNLEQWFFKITDYAEELLREVDGLDWPERVKTMQRNWIGRSEGAEFALTVDGQPDVALRVFTTRPDTGFGVTYAVVAPEHELLSVLTIPEQATAVSELVERARGASELERTASSDSGAGLDKRGAFTGSYVINPFTGDKVPVYVADYVLGTYGTGAIMAVPAEDERDFAFAQVHGLPVVRTVAPPEDFAGGAYAGAGVKINSGFLDGLDVDAAKQAAIEFVVKSAAGESKVNFRLRDWLVSRQRFWGCPIPVVYCDGCGIVPVPVEQLPIVAPDDVAMNKSGQSPLATHEGFRNTTCLSCGGAARREADTMDTFTDSSWYFLRFTDPFTDGQPFDPVEAAKWMPVDQYIGGIEHAILHLLYARFYMKALVDVGLAPGLPREPFKKLFTQGMIRMGGSKMSKSKGNLVAPQQYYDSVGADGLRLFHLFVGPPNEDFDWTDQTNDVIDGCARFIDRLWRLAELEDVVWRDVADETDLAIRRATHKTIVRVTDGFEKWGYNTGVAALMELLNALSKWARDGHGAHRATFDEALDTMCLLLAPMAPHVAAELWARRHGDDQFVHAQSWPTADPAMLVDDTVTMVIQVAGKVKARLEVVSDISEEAAIAAALAEPSIAAALGGSAPSRVIARPPKLVNIVP</sequence>
<evidence type="ECO:0000256" key="6">
    <source>
        <dbReference type="ARBA" id="ARBA00022840"/>
    </source>
</evidence>
<comment type="catalytic activity">
    <reaction evidence="9">
        <text>tRNA(Leu) + L-leucine + ATP = L-leucyl-tRNA(Leu) + AMP + diphosphate</text>
        <dbReference type="Rhea" id="RHEA:11688"/>
        <dbReference type="Rhea" id="RHEA-COMP:9613"/>
        <dbReference type="Rhea" id="RHEA-COMP:9622"/>
        <dbReference type="ChEBI" id="CHEBI:30616"/>
        <dbReference type="ChEBI" id="CHEBI:33019"/>
        <dbReference type="ChEBI" id="CHEBI:57427"/>
        <dbReference type="ChEBI" id="CHEBI:78442"/>
        <dbReference type="ChEBI" id="CHEBI:78494"/>
        <dbReference type="ChEBI" id="CHEBI:456215"/>
        <dbReference type="EC" id="6.1.1.4"/>
    </reaction>
</comment>
<dbReference type="Gene3D" id="1.10.730.10">
    <property type="entry name" value="Isoleucyl-tRNA Synthetase, Domain 1"/>
    <property type="match status" value="1"/>
</dbReference>
<dbReference type="CDD" id="cd07958">
    <property type="entry name" value="Anticodon_Ia_Leu_BEm"/>
    <property type="match status" value="1"/>
</dbReference>
<dbReference type="SUPFAM" id="SSF47323">
    <property type="entry name" value="Anticodon-binding domain of a subclass of class I aminoacyl-tRNA synthetases"/>
    <property type="match status" value="1"/>
</dbReference>
<comment type="similarity">
    <text evidence="1">Belongs to the class-I aminoacyl-tRNA synthetase family.</text>
</comment>
<dbReference type="InterPro" id="IPR025709">
    <property type="entry name" value="Leu_tRNA-synth_edit"/>
</dbReference>
<keyword evidence="7" id="KW-0648">Protein biosynthesis</keyword>
<dbReference type="Gene3D" id="3.40.50.620">
    <property type="entry name" value="HUPs"/>
    <property type="match status" value="2"/>
</dbReference>
<dbReference type="NCBIfam" id="TIGR00396">
    <property type="entry name" value="leuS_bact"/>
    <property type="match status" value="1"/>
</dbReference>
<gene>
    <name evidence="13" type="ORF">UFOPK3381_00919</name>
</gene>
<dbReference type="PANTHER" id="PTHR43740:SF2">
    <property type="entry name" value="LEUCINE--TRNA LIGASE, MITOCHONDRIAL"/>
    <property type="match status" value="1"/>
</dbReference>
<evidence type="ECO:0000256" key="9">
    <source>
        <dbReference type="ARBA" id="ARBA00047469"/>
    </source>
</evidence>
<dbReference type="InterPro" id="IPR015413">
    <property type="entry name" value="Methionyl/Leucyl_tRNA_Synth"/>
</dbReference>
<evidence type="ECO:0000256" key="5">
    <source>
        <dbReference type="ARBA" id="ARBA00022741"/>
    </source>
</evidence>
<dbReference type="HAMAP" id="MF_00049_B">
    <property type="entry name" value="Leu_tRNA_synth_B"/>
    <property type="match status" value="1"/>
</dbReference>
<dbReference type="Pfam" id="PF08264">
    <property type="entry name" value="Anticodon_1"/>
    <property type="match status" value="1"/>
</dbReference>
<dbReference type="PANTHER" id="PTHR43740">
    <property type="entry name" value="LEUCYL-TRNA SYNTHETASE"/>
    <property type="match status" value="1"/>
</dbReference>
<evidence type="ECO:0000256" key="7">
    <source>
        <dbReference type="ARBA" id="ARBA00022917"/>
    </source>
</evidence>
<feature type="domain" description="Methionyl/Valyl/Leucyl/Isoleucyl-tRNA synthetase anticodon-binding" evidence="10">
    <location>
        <begin position="661"/>
        <end position="786"/>
    </location>
</feature>
<dbReference type="InterPro" id="IPR009008">
    <property type="entry name" value="Val/Leu/Ile-tRNA-synth_edit"/>
</dbReference>
<evidence type="ECO:0000256" key="3">
    <source>
        <dbReference type="ARBA" id="ARBA00022490"/>
    </source>
</evidence>
<dbReference type="FunFam" id="3.40.50.620:FF:000056">
    <property type="entry name" value="Leucine--tRNA ligase"/>
    <property type="match status" value="1"/>
</dbReference>
<dbReference type="Gene3D" id="3.90.740.10">
    <property type="entry name" value="Valyl/Leucyl/Isoleucyl-tRNA synthetase, editing domain"/>
    <property type="match status" value="1"/>
</dbReference>
<dbReference type="SUPFAM" id="SSF52374">
    <property type="entry name" value="Nucleotidylyl transferase"/>
    <property type="match status" value="1"/>
</dbReference>
<dbReference type="GO" id="GO:0002161">
    <property type="term" value="F:aminoacyl-tRNA deacylase activity"/>
    <property type="evidence" value="ECO:0007669"/>
    <property type="project" value="InterPro"/>
</dbReference>
<dbReference type="EC" id="6.1.1.4" evidence="2"/>
<dbReference type="FunFam" id="1.10.730.10:FF:000002">
    <property type="entry name" value="Leucine--tRNA ligase"/>
    <property type="match status" value="1"/>
</dbReference>
<feature type="domain" description="Methionyl/Leucyl tRNA synthetase" evidence="11">
    <location>
        <begin position="569"/>
        <end position="626"/>
    </location>
</feature>
<keyword evidence="5" id="KW-0547">Nucleotide-binding</keyword>
<keyword evidence="4" id="KW-0436">Ligase</keyword>
<proteinExistence type="inferred from homology"/>
<evidence type="ECO:0000256" key="2">
    <source>
        <dbReference type="ARBA" id="ARBA00013164"/>
    </source>
</evidence>
<dbReference type="Pfam" id="PF09334">
    <property type="entry name" value="tRNA-synt_1g"/>
    <property type="match status" value="2"/>
</dbReference>
<accession>A0A6J7DR07</accession>
<evidence type="ECO:0000259" key="12">
    <source>
        <dbReference type="Pfam" id="PF13603"/>
    </source>
</evidence>
<protein>
    <recommendedName>
        <fullName evidence="2">leucine--tRNA ligase</fullName>
        <ecNumber evidence="2">6.1.1.4</ecNumber>
    </recommendedName>
</protein>
<dbReference type="InterPro" id="IPR009080">
    <property type="entry name" value="tRNAsynth_Ia_anticodon-bd"/>
</dbReference>
<dbReference type="EMBL" id="CAFBLN010000036">
    <property type="protein sequence ID" value="CAB4872987.1"/>
    <property type="molecule type" value="Genomic_DNA"/>
</dbReference>
<evidence type="ECO:0000256" key="1">
    <source>
        <dbReference type="ARBA" id="ARBA00005594"/>
    </source>
</evidence>
<evidence type="ECO:0000256" key="4">
    <source>
        <dbReference type="ARBA" id="ARBA00022598"/>
    </source>
</evidence>
<dbReference type="Pfam" id="PF13603">
    <property type="entry name" value="tRNA-synt_1_2"/>
    <property type="match status" value="1"/>
</dbReference>
<dbReference type="InterPro" id="IPR013155">
    <property type="entry name" value="M/V/L/I-tRNA-synth_anticd-bd"/>
</dbReference>
<feature type="domain" description="Methionyl/Leucyl tRNA synthetase" evidence="11">
    <location>
        <begin position="36"/>
        <end position="182"/>
    </location>
</feature>
<dbReference type="GO" id="GO:0004823">
    <property type="term" value="F:leucine-tRNA ligase activity"/>
    <property type="evidence" value="ECO:0007669"/>
    <property type="project" value="UniProtKB-EC"/>
</dbReference>
<keyword evidence="3" id="KW-0963">Cytoplasm</keyword>
<keyword evidence="6" id="KW-0067">ATP-binding</keyword>
<dbReference type="InterPro" id="IPR014729">
    <property type="entry name" value="Rossmann-like_a/b/a_fold"/>
</dbReference>
<evidence type="ECO:0000313" key="13">
    <source>
        <dbReference type="EMBL" id="CAB4872987.1"/>
    </source>
</evidence>
<organism evidence="13">
    <name type="scientific">freshwater metagenome</name>
    <dbReference type="NCBI Taxonomy" id="449393"/>
    <lineage>
        <taxon>unclassified sequences</taxon>
        <taxon>metagenomes</taxon>
        <taxon>ecological metagenomes</taxon>
    </lineage>
</organism>
<evidence type="ECO:0000259" key="11">
    <source>
        <dbReference type="Pfam" id="PF09334"/>
    </source>
</evidence>
<dbReference type="GO" id="GO:0005829">
    <property type="term" value="C:cytosol"/>
    <property type="evidence" value="ECO:0007669"/>
    <property type="project" value="TreeGrafter"/>
</dbReference>
<feature type="domain" description="Leucyl-tRNA synthetase editing" evidence="12">
    <location>
        <begin position="221"/>
        <end position="405"/>
    </location>
</feature>
<dbReference type="InterPro" id="IPR002302">
    <property type="entry name" value="Leu-tRNA-ligase"/>
</dbReference>
<dbReference type="GO" id="GO:0005524">
    <property type="term" value="F:ATP binding"/>
    <property type="evidence" value="ECO:0007669"/>
    <property type="project" value="UniProtKB-KW"/>
</dbReference>
<keyword evidence="8" id="KW-0030">Aminoacyl-tRNA synthetase</keyword>
<dbReference type="FunFam" id="3.40.50.620:FF:000003">
    <property type="entry name" value="Leucine--tRNA ligase"/>
    <property type="match status" value="1"/>
</dbReference>
<evidence type="ECO:0000256" key="8">
    <source>
        <dbReference type="ARBA" id="ARBA00023146"/>
    </source>
</evidence>
<dbReference type="GO" id="GO:0006429">
    <property type="term" value="P:leucyl-tRNA aminoacylation"/>
    <property type="evidence" value="ECO:0007669"/>
    <property type="project" value="InterPro"/>
</dbReference>
<dbReference type="Gene3D" id="3.10.20.590">
    <property type="match status" value="1"/>
</dbReference>
<dbReference type="SUPFAM" id="SSF50677">
    <property type="entry name" value="ValRS/IleRS/LeuRS editing domain"/>
    <property type="match status" value="1"/>
</dbReference>
<dbReference type="PRINTS" id="PR00985">
    <property type="entry name" value="TRNASYNTHLEU"/>
</dbReference>